<dbReference type="PROSITE" id="PS51470">
    <property type="entry name" value="FG_GAP"/>
    <property type="match status" value="2"/>
</dbReference>
<evidence type="ECO:0000256" key="3">
    <source>
        <dbReference type="ARBA" id="ARBA00023180"/>
    </source>
</evidence>
<dbReference type="PANTHER" id="PTHR23220:SF122">
    <property type="entry name" value="INTEGRIN ALPHA-PS1"/>
    <property type="match status" value="1"/>
</dbReference>
<keyword evidence="6" id="KW-1185">Reference proteome</keyword>
<dbReference type="InterPro" id="IPR011050">
    <property type="entry name" value="Pectin_lyase_fold/virulence"/>
</dbReference>
<gene>
    <name evidence="5" type="ORF">Pla133_07370</name>
</gene>
<dbReference type="InterPro" id="IPR000413">
    <property type="entry name" value="Integrin_alpha"/>
</dbReference>
<reference evidence="5 6" key="1">
    <citation type="submission" date="2019-02" db="EMBL/GenBank/DDBJ databases">
        <title>Deep-cultivation of Planctomycetes and their phenomic and genomic characterization uncovers novel biology.</title>
        <authorList>
            <person name="Wiegand S."/>
            <person name="Jogler M."/>
            <person name="Boedeker C."/>
            <person name="Pinto D."/>
            <person name="Vollmers J."/>
            <person name="Rivas-Marin E."/>
            <person name="Kohn T."/>
            <person name="Peeters S.H."/>
            <person name="Heuer A."/>
            <person name="Rast P."/>
            <person name="Oberbeckmann S."/>
            <person name="Bunk B."/>
            <person name="Jeske O."/>
            <person name="Meyerdierks A."/>
            <person name="Storesund J.E."/>
            <person name="Kallscheuer N."/>
            <person name="Luecker S."/>
            <person name="Lage O.M."/>
            <person name="Pohl T."/>
            <person name="Merkel B.J."/>
            <person name="Hornburger P."/>
            <person name="Mueller R.-W."/>
            <person name="Bruemmer F."/>
            <person name="Labrenz M."/>
            <person name="Spormann A.M."/>
            <person name="Op den Camp H."/>
            <person name="Overmann J."/>
            <person name="Amann R."/>
            <person name="Jetten M.S.M."/>
            <person name="Mascher T."/>
            <person name="Medema M.H."/>
            <person name="Devos D.P."/>
            <person name="Kaster A.-K."/>
            <person name="Ovreas L."/>
            <person name="Rohde M."/>
            <person name="Galperin M.Y."/>
            <person name="Jogler C."/>
        </authorList>
    </citation>
    <scope>NUCLEOTIDE SEQUENCE [LARGE SCALE GENOMIC DNA]</scope>
    <source>
        <strain evidence="5 6">Pla133</strain>
    </source>
</reference>
<dbReference type="GO" id="GO:0007160">
    <property type="term" value="P:cell-matrix adhesion"/>
    <property type="evidence" value="ECO:0007669"/>
    <property type="project" value="TreeGrafter"/>
</dbReference>
<name>A0A518BFD5_9BACT</name>
<evidence type="ECO:0000313" key="5">
    <source>
        <dbReference type="EMBL" id="QDU65672.1"/>
    </source>
</evidence>
<dbReference type="Pfam" id="PF01839">
    <property type="entry name" value="FG-GAP"/>
    <property type="match status" value="2"/>
</dbReference>
<dbReference type="InterPro" id="IPR028994">
    <property type="entry name" value="Integrin_alpha_N"/>
</dbReference>
<sequence length="823" mass="82131" precursor="true">MQNRSSRQSALVSAAALVALIVPTAAAQVPKLVVDPGEPGDRFGLAVASIGDFDGDLSPDFAVASSEALVPVLISEPEVGGAVRIFDASGNLIGLVHGTPGARFGAAVTGPIDRLPGRDDLVIGVAGEPGNSGRIWLVSSISPLVPIVQLVWSLPGLQAGDDYGAALTTIGDVDGDGVRDIVVGAPGYDTFVPFGGEVLDVGAVQVVSGADGIPLRTYYGVVPNGRLGTTLAAVGDVDGDGMEDFAAGSPFDGAGTVRIYSTTSNTPLVTYSGSQTGERFGASIVAVGDVDGGGAGDLLIGAPGYTIGGFFPTPAGRAVVIRGENGGTHLSWGGTFFSNFGHSVACVDLEGDGQRDFAVHRSRTPGTLARTTIYSRADGSLLHTIVDGAQDGDSPLVGVPSIDALVGDELLIGLPDLDGAAGGAIFYGLGSGGGPGPAAHYTVDDDGPADFDSVAVAILSVAAGSILEVEPGNYQGFTVDRTLSVIGRPGDAFDPHPAKATSIEAVGTSNVVVAGFETKQVTLAALQGRTHLADTSVTPGNLAIDGCSDVLVTDTDVIAAEGFVGTRDGIHAVEVTGSAVQLISGAFRGASGGAAIFSPDDGGRGGDALRASGSEVRLADSQLIGGDGGQGGFGGAFGGVAGTGARALDGSTIEFRGNFSTLLQAGQDGIPAPVFPAFDAYATGLGNSVTASTGLTLPISGLGAVSQVPPRPVLRTVGTMAIGTNFQLQVMAELGDPVYLLVSAFDVALELPGFINMPVWADAAGKVLDAVVVGNGFGGWVAFDASIPNSPALPGLALTAQAFAVPPVGAIEPSNAAQIVVRQ</sequence>
<accession>A0A518BFD5</accession>
<dbReference type="GO" id="GO:0033627">
    <property type="term" value="P:cell adhesion mediated by integrin"/>
    <property type="evidence" value="ECO:0007669"/>
    <property type="project" value="TreeGrafter"/>
</dbReference>
<dbReference type="GO" id="GO:0009897">
    <property type="term" value="C:external side of plasma membrane"/>
    <property type="evidence" value="ECO:0007669"/>
    <property type="project" value="TreeGrafter"/>
</dbReference>
<evidence type="ECO:0000313" key="6">
    <source>
        <dbReference type="Proteomes" id="UP000316921"/>
    </source>
</evidence>
<feature type="signal peptide" evidence="4">
    <location>
        <begin position="1"/>
        <end position="27"/>
    </location>
</feature>
<keyword evidence="1 4" id="KW-0732">Signal</keyword>
<protein>
    <submittedName>
        <fullName evidence="5">FG-GAP repeat protein</fullName>
    </submittedName>
</protein>
<dbReference type="RefSeq" id="WP_145062503.1">
    <property type="nucleotide sequence ID" value="NZ_CP036287.1"/>
</dbReference>
<dbReference type="AlphaFoldDB" id="A0A518BFD5"/>
<dbReference type="GO" id="GO:0005178">
    <property type="term" value="F:integrin binding"/>
    <property type="evidence" value="ECO:0007669"/>
    <property type="project" value="TreeGrafter"/>
</dbReference>
<dbReference type="InterPro" id="IPR013517">
    <property type="entry name" value="FG-GAP"/>
</dbReference>
<keyword evidence="2" id="KW-0677">Repeat</keyword>
<evidence type="ECO:0000256" key="1">
    <source>
        <dbReference type="ARBA" id="ARBA00022729"/>
    </source>
</evidence>
<dbReference type="PANTHER" id="PTHR23220">
    <property type="entry name" value="INTEGRIN ALPHA"/>
    <property type="match status" value="1"/>
</dbReference>
<dbReference type="Proteomes" id="UP000316921">
    <property type="component" value="Chromosome"/>
</dbReference>
<dbReference type="SMART" id="SM00191">
    <property type="entry name" value="Int_alpha"/>
    <property type="match status" value="6"/>
</dbReference>
<dbReference type="PRINTS" id="PR01185">
    <property type="entry name" value="INTEGRINA"/>
</dbReference>
<feature type="chain" id="PRO_5022077394" evidence="4">
    <location>
        <begin position="28"/>
        <end position="823"/>
    </location>
</feature>
<proteinExistence type="predicted"/>
<dbReference type="GO" id="GO:0008305">
    <property type="term" value="C:integrin complex"/>
    <property type="evidence" value="ECO:0007669"/>
    <property type="project" value="InterPro"/>
</dbReference>
<dbReference type="Gene3D" id="2.130.10.130">
    <property type="entry name" value="Integrin alpha, N-terminal"/>
    <property type="match status" value="2"/>
</dbReference>
<dbReference type="EMBL" id="CP036287">
    <property type="protein sequence ID" value="QDU65672.1"/>
    <property type="molecule type" value="Genomic_DNA"/>
</dbReference>
<dbReference type="SUPFAM" id="SSF69318">
    <property type="entry name" value="Integrin alpha N-terminal domain"/>
    <property type="match status" value="3"/>
</dbReference>
<dbReference type="SUPFAM" id="SSF51126">
    <property type="entry name" value="Pectin lyase-like"/>
    <property type="match status" value="1"/>
</dbReference>
<evidence type="ECO:0000256" key="4">
    <source>
        <dbReference type="SAM" id="SignalP"/>
    </source>
</evidence>
<dbReference type="GO" id="GO:0007229">
    <property type="term" value="P:integrin-mediated signaling pathway"/>
    <property type="evidence" value="ECO:0007669"/>
    <property type="project" value="TreeGrafter"/>
</dbReference>
<dbReference type="InterPro" id="IPR013519">
    <property type="entry name" value="Int_alpha_beta-p"/>
</dbReference>
<keyword evidence="3" id="KW-0325">Glycoprotein</keyword>
<organism evidence="5 6">
    <name type="scientific">Engelhardtia mirabilis</name>
    <dbReference type="NCBI Taxonomy" id="2528011"/>
    <lineage>
        <taxon>Bacteria</taxon>
        <taxon>Pseudomonadati</taxon>
        <taxon>Planctomycetota</taxon>
        <taxon>Planctomycetia</taxon>
        <taxon>Planctomycetia incertae sedis</taxon>
        <taxon>Engelhardtia</taxon>
    </lineage>
</organism>
<dbReference type="KEGG" id="pbap:Pla133_07370"/>
<evidence type="ECO:0000256" key="2">
    <source>
        <dbReference type="ARBA" id="ARBA00022737"/>
    </source>
</evidence>
<dbReference type="GO" id="GO:0098609">
    <property type="term" value="P:cell-cell adhesion"/>
    <property type="evidence" value="ECO:0007669"/>
    <property type="project" value="TreeGrafter"/>
</dbReference>